<dbReference type="Gene3D" id="1.10.1660.10">
    <property type="match status" value="1"/>
</dbReference>
<comment type="caution">
    <text evidence="6">The sequence shown here is derived from an EMBL/GenBank/DDBJ whole genome shotgun (WGS) entry which is preliminary data.</text>
</comment>
<dbReference type="PROSITE" id="PS50937">
    <property type="entry name" value="HTH_MERR_2"/>
    <property type="match status" value="1"/>
</dbReference>
<evidence type="ECO:0000313" key="6">
    <source>
        <dbReference type="EMBL" id="GIJ46674.1"/>
    </source>
</evidence>
<accession>A0A8J4DQJ4</accession>
<evidence type="ECO:0000256" key="1">
    <source>
        <dbReference type="ARBA" id="ARBA00022491"/>
    </source>
</evidence>
<dbReference type="EMBL" id="BOPF01000012">
    <property type="protein sequence ID" value="GIJ46674.1"/>
    <property type="molecule type" value="Genomic_DNA"/>
</dbReference>
<keyword evidence="7" id="KW-1185">Reference proteome</keyword>
<keyword evidence="4" id="KW-0804">Transcription</keyword>
<dbReference type="PANTHER" id="PTHR30204:SF69">
    <property type="entry name" value="MERR-FAMILY TRANSCRIPTIONAL REGULATOR"/>
    <property type="match status" value="1"/>
</dbReference>
<proteinExistence type="predicted"/>
<dbReference type="InterPro" id="IPR047057">
    <property type="entry name" value="MerR_fam"/>
</dbReference>
<evidence type="ECO:0000256" key="3">
    <source>
        <dbReference type="ARBA" id="ARBA00023125"/>
    </source>
</evidence>
<keyword evidence="2" id="KW-0805">Transcription regulation</keyword>
<protein>
    <recommendedName>
        <fullName evidence="5">HTH merR-type domain-containing protein</fullName>
    </recommendedName>
</protein>
<name>A0A8J4DQJ4_9ACTN</name>
<dbReference type="PRINTS" id="PR00040">
    <property type="entry name" value="HTHMERR"/>
</dbReference>
<dbReference type="SMART" id="SM00422">
    <property type="entry name" value="HTH_MERR"/>
    <property type="match status" value="1"/>
</dbReference>
<feature type="domain" description="HTH merR-type" evidence="5">
    <location>
        <begin position="18"/>
        <end position="84"/>
    </location>
</feature>
<dbReference type="Pfam" id="PF13411">
    <property type="entry name" value="MerR_1"/>
    <property type="match status" value="1"/>
</dbReference>
<reference evidence="6" key="1">
    <citation type="submission" date="2021-01" db="EMBL/GenBank/DDBJ databases">
        <title>Whole genome shotgun sequence of Virgisporangium aliadipatigenens NBRC 105644.</title>
        <authorList>
            <person name="Komaki H."/>
            <person name="Tamura T."/>
        </authorList>
    </citation>
    <scope>NUCLEOTIDE SEQUENCE</scope>
    <source>
        <strain evidence="6">NBRC 105644</strain>
    </source>
</reference>
<evidence type="ECO:0000313" key="7">
    <source>
        <dbReference type="Proteomes" id="UP000619260"/>
    </source>
</evidence>
<organism evidence="6 7">
    <name type="scientific">Virgisporangium aliadipatigenens</name>
    <dbReference type="NCBI Taxonomy" id="741659"/>
    <lineage>
        <taxon>Bacteria</taxon>
        <taxon>Bacillati</taxon>
        <taxon>Actinomycetota</taxon>
        <taxon>Actinomycetes</taxon>
        <taxon>Micromonosporales</taxon>
        <taxon>Micromonosporaceae</taxon>
        <taxon>Virgisporangium</taxon>
    </lineage>
</organism>
<dbReference type="GO" id="GO:0003677">
    <property type="term" value="F:DNA binding"/>
    <property type="evidence" value="ECO:0007669"/>
    <property type="project" value="UniProtKB-KW"/>
</dbReference>
<dbReference type="CDD" id="cd00592">
    <property type="entry name" value="HTH_MerR-like"/>
    <property type="match status" value="1"/>
</dbReference>
<gene>
    <name evidence="6" type="ORF">Val02_35600</name>
</gene>
<dbReference type="SUPFAM" id="SSF46955">
    <property type="entry name" value="Putative DNA-binding domain"/>
    <property type="match status" value="1"/>
</dbReference>
<dbReference type="Proteomes" id="UP000619260">
    <property type="component" value="Unassembled WGS sequence"/>
</dbReference>
<dbReference type="InterPro" id="IPR000551">
    <property type="entry name" value="MerR-type_HTH_dom"/>
</dbReference>
<evidence type="ECO:0000259" key="5">
    <source>
        <dbReference type="PROSITE" id="PS50937"/>
    </source>
</evidence>
<keyword evidence="3" id="KW-0238">DNA-binding</keyword>
<sequence length="143" mass="15773">MPCTVPVNVHVKSTDTQTIGDLAARFGLPTHVLRHWETMGLLEPKRDGAGRRRYGDADLEQVAMILLAKDAGFALRDIRALMETDDPTDRTDILERHVAALTERIARATAAKELIEEGMRCPLPFAECPDARAKVAAYLPPAK</sequence>
<dbReference type="InterPro" id="IPR009061">
    <property type="entry name" value="DNA-bd_dom_put_sf"/>
</dbReference>
<dbReference type="GO" id="GO:0003700">
    <property type="term" value="F:DNA-binding transcription factor activity"/>
    <property type="evidence" value="ECO:0007669"/>
    <property type="project" value="InterPro"/>
</dbReference>
<evidence type="ECO:0000256" key="2">
    <source>
        <dbReference type="ARBA" id="ARBA00023015"/>
    </source>
</evidence>
<dbReference type="PANTHER" id="PTHR30204">
    <property type="entry name" value="REDOX-CYCLING DRUG-SENSING TRANSCRIPTIONAL ACTIVATOR SOXR"/>
    <property type="match status" value="1"/>
</dbReference>
<evidence type="ECO:0000256" key="4">
    <source>
        <dbReference type="ARBA" id="ARBA00023163"/>
    </source>
</evidence>
<keyword evidence="1" id="KW-0678">Repressor</keyword>
<dbReference type="AlphaFoldDB" id="A0A8J4DQJ4"/>